<evidence type="ECO:0000256" key="1">
    <source>
        <dbReference type="SAM" id="SignalP"/>
    </source>
</evidence>
<reference evidence="2" key="1">
    <citation type="journal article" date="2016" name="Gigascience">
        <title>De novo construction of an expanded transcriptome assembly for the western tarnished plant bug, Lygus hesperus.</title>
        <authorList>
            <person name="Tassone E.E."/>
            <person name="Geib S.M."/>
            <person name="Hall B."/>
            <person name="Fabrick J.A."/>
            <person name="Brent C.S."/>
            <person name="Hull J.J."/>
        </authorList>
    </citation>
    <scope>NUCLEOTIDE SEQUENCE</scope>
</reference>
<organism evidence="2">
    <name type="scientific">Lygus hesperus</name>
    <name type="common">Western plant bug</name>
    <dbReference type="NCBI Taxonomy" id="30085"/>
    <lineage>
        <taxon>Eukaryota</taxon>
        <taxon>Metazoa</taxon>
        <taxon>Ecdysozoa</taxon>
        <taxon>Arthropoda</taxon>
        <taxon>Hexapoda</taxon>
        <taxon>Insecta</taxon>
        <taxon>Pterygota</taxon>
        <taxon>Neoptera</taxon>
        <taxon>Paraneoptera</taxon>
        <taxon>Hemiptera</taxon>
        <taxon>Heteroptera</taxon>
        <taxon>Panheteroptera</taxon>
        <taxon>Cimicomorpha</taxon>
        <taxon>Miridae</taxon>
        <taxon>Mirini</taxon>
        <taxon>Lygus</taxon>
    </lineage>
</organism>
<accession>A0A146MHV3</accession>
<dbReference type="Pfam" id="PF07327">
    <property type="entry name" value="Neuroparsin"/>
    <property type="match status" value="1"/>
</dbReference>
<evidence type="ECO:0008006" key="3">
    <source>
        <dbReference type="Google" id="ProtNLM"/>
    </source>
</evidence>
<evidence type="ECO:0000313" key="2">
    <source>
        <dbReference type="EMBL" id="JAQ18602.1"/>
    </source>
</evidence>
<feature type="signal peptide" evidence="1">
    <location>
        <begin position="1"/>
        <end position="32"/>
    </location>
</feature>
<gene>
    <name evidence="2" type="ORF">g.33349</name>
</gene>
<dbReference type="AlphaFoldDB" id="A0A146MHV3"/>
<feature type="non-terminal residue" evidence="2">
    <location>
        <position position="1"/>
    </location>
</feature>
<keyword evidence="1" id="KW-0732">Signal</keyword>
<dbReference type="InterPro" id="IPR010850">
    <property type="entry name" value="Neuroparsin"/>
</dbReference>
<sequence>RHSFGYHSSFNPAMINVGFALLLLLCVSSGTANVECTDCTENCDADPGPCTYGEVNVCGKRECGKGPDQPCGGISGRYWGLGKCGSGMECSEEFKGYCKHCSSVTLECAKWQHARRELDNIDSLMDAGYWYG</sequence>
<proteinExistence type="predicted"/>
<feature type="chain" id="PRO_5007527915" description="Neuroparsin-A" evidence="1">
    <location>
        <begin position="33"/>
        <end position="132"/>
    </location>
</feature>
<name>A0A146MHV3_LYGHE</name>
<dbReference type="EMBL" id="GDHC01000027">
    <property type="protein sequence ID" value="JAQ18602.1"/>
    <property type="molecule type" value="Transcribed_RNA"/>
</dbReference>
<protein>
    <recommendedName>
        <fullName evidence="3">Neuroparsin-A</fullName>
    </recommendedName>
</protein>